<keyword evidence="2" id="KW-1185">Reference proteome</keyword>
<dbReference type="Proteomes" id="UP000233140">
    <property type="component" value="Unassembled WGS sequence"/>
</dbReference>
<evidence type="ECO:0000313" key="2">
    <source>
        <dbReference type="Proteomes" id="UP000233140"/>
    </source>
</evidence>
<dbReference type="GeneTree" id="ENSGT00390000007843"/>
<dbReference type="InterPro" id="IPR040608">
    <property type="entry name" value="Snf8/Vps36"/>
</dbReference>
<name>A0A2K6A8K7_MANLE</name>
<protein>
    <recommendedName>
        <fullName evidence="3">ESCRT-II complex subunit VPS22</fullName>
    </recommendedName>
</protein>
<proteinExistence type="predicted"/>
<reference evidence="1" key="2">
    <citation type="submission" date="2025-09" db="UniProtKB">
        <authorList>
            <consortium name="Ensembl"/>
        </authorList>
    </citation>
    <scope>IDENTIFICATION</scope>
</reference>
<dbReference type="SUPFAM" id="SSF46785">
    <property type="entry name" value="Winged helix' DNA-binding domain"/>
    <property type="match status" value="1"/>
</dbReference>
<dbReference type="PANTHER" id="PTHR12806:SF2">
    <property type="entry name" value="VACUOLAR-SORTING PROTEIN SNF8"/>
    <property type="match status" value="1"/>
</dbReference>
<sequence length="95" mass="10933">MHRCGVGAGTIATKKFAKAKYKERGMVLAEDQLAQMSKQLGMFKTNLQEFASKHKQEIQKDPEFHVQFQDMCATFGVEPLDFDLRYQVWGIFITN</sequence>
<evidence type="ECO:0000313" key="1">
    <source>
        <dbReference type="Ensembl" id="ENSMLEP00000036399.1"/>
    </source>
</evidence>
<dbReference type="InterPro" id="IPR016689">
    <property type="entry name" value="ESCRT-2_cplx_Snf8"/>
</dbReference>
<dbReference type="Ensembl" id="ENSMLET00000060001.1">
    <property type="protein sequence ID" value="ENSMLEP00000036399.1"/>
    <property type="gene ID" value="ENSMLEG00000042318.1"/>
</dbReference>
<reference evidence="1" key="1">
    <citation type="submission" date="2025-08" db="UniProtKB">
        <authorList>
            <consortium name="Ensembl"/>
        </authorList>
    </citation>
    <scope>IDENTIFICATION</scope>
</reference>
<accession>A0A2K6A8K7</accession>
<dbReference type="AlphaFoldDB" id="A0A2K6A8K7"/>
<organism evidence="1 2">
    <name type="scientific">Mandrillus leucophaeus</name>
    <name type="common">Drill</name>
    <name type="synonym">Papio leucophaeus</name>
    <dbReference type="NCBI Taxonomy" id="9568"/>
    <lineage>
        <taxon>Eukaryota</taxon>
        <taxon>Metazoa</taxon>
        <taxon>Chordata</taxon>
        <taxon>Craniata</taxon>
        <taxon>Vertebrata</taxon>
        <taxon>Euteleostomi</taxon>
        <taxon>Mammalia</taxon>
        <taxon>Eutheria</taxon>
        <taxon>Euarchontoglires</taxon>
        <taxon>Primates</taxon>
        <taxon>Haplorrhini</taxon>
        <taxon>Catarrhini</taxon>
        <taxon>Cercopithecidae</taxon>
        <taxon>Cercopithecinae</taxon>
        <taxon>Mandrillus</taxon>
    </lineage>
</organism>
<dbReference type="OMA" id="EMCATIS"/>
<dbReference type="GO" id="GO:0043328">
    <property type="term" value="P:protein transport to vacuole involved in ubiquitin-dependent protein catabolic process via the multivesicular body sorting pathway"/>
    <property type="evidence" value="ECO:0007669"/>
    <property type="project" value="TreeGrafter"/>
</dbReference>
<dbReference type="STRING" id="9568.ENSMLEP00000036399"/>
<dbReference type="Pfam" id="PF04157">
    <property type="entry name" value="EAP30"/>
    <property type="match status" value="1"/>
</dbReference>
<dbReference type="PANTHER" id="PTHR12806">
    <property type="entry name" value="EAP30 SUBUNIT OF ELL COMPLEX"/>
    <property type="match status" value="1"/>
</dbReference>
<dbReference type="Gene3D" id="6.10.140.180">
    <property type="match status" value="1"/>
</dbReference>
<dbReference type="GO" id="GO:0000814">
    <property type="term" value="C:ESCRT II complex"/>
    <property type="evidence" value="ECO:0007669"/>
    <property type="project" value="InterPro"/>
</dbReference>
<dbReference type="InterPro" id="IPR036390">
    <property type="entry name" value="WH_DNA-bd_sf"/>
</dbReference>
<evidence type="ECO:0008006" key="3">
    <source>
        <dbReference type="Google" id="ProtNLM"/>
    </source>
</evidence>